<dbReference type="Pfam" id="PF14332">
    <property type="entry name" value="DUF4388"/>
    <property type="match status" value="1"/>
</dbReference>
<dbReference type="InterPro" id="IPR011990">
    <property type="entry name" value="TPR-like_helical_dom_sf"/>
</dbReference>
<gene>
    <name evidence="5" type="ORF">AVDCRST_MAG68-3200</name>
</gene>
<dbReference type="PROSITE" id="PS50293">
    <property type="entry name" value="TPR_REGION"/>
    <property type="match status" value="2"/>
</dbReference>
<keyword evidence="1" id="KW-0677">Repeat</keyword>
<feature type="repeat" description="TPR" evidence="3">
    <location>
        <begin position="456"/>
        <end position="489"/>
    </location>
</feature>
<feature type="repeat" description="TPR" evidence="3">
    <location>
        <begin position="249"/>
        <end position="282"/>
    </location>
</feature>
<evidence type="ECO:0000259" key="4">
    <source>
        <dbReference type="Pfam" id="PF14332"/>
    </source>
</evidence>
<dbReference type="SMART" id="SM00028">
    <property type="entry name" value="TPR"/>
    <property type="match status" value="4"/>
</dbReference>
<evidence type="ECO:0000256" key="1">
    <source>
        <dbReference type="ARBA" id="ARBA00022737"/>
    </source>
</evidence>
<dbReference type="PROSITE" id="PS50005">
    <property type="entry name" value="TPR"/>
    <property type="match status" value="4"/>
</dbReference>
<dbReference type="Pfam" id="PF13432">
    <property type="entry name" value="TPR_16"/>
    <property type="match status" value="1"/>
</dbReference>
<accession>A0A6J4LWZ2</accession>
<dbReference type="EMBL" id="CADCTW010000152">
    <property type="protein sequence ID" value="CAA9344076.1"/>
    <property type="molecule type" value="Genomic_DNA"/>
</dbReference>
<evidence type="ECO:0000256" key="3">
    <source>
        <dbReference type="PROSITE-ProRule" id="PRU00339"/>
    </source>
</evidence>
<dbReference type="InterPro" id="IPR025497">
    <property type="entry name" value="PatA-like_N"/>
</dbReference>
<evidence type="ECO:0000313" key="5">
    <source>
        <dbReference type="EMBL" id="CAA9344076.1"/>
    </source>
</evidence>
<reference evidence="5" key="1">
    <citation type="submission" date="2020-02" db="EMBL/GenBank/DDBJ databases">
        <authorList>
            <person name="Meier V. D."/>
        </authorList>
    </citation>
    <scope>NUCLEOTIDE SEQUENCE</scope>
    <source>
        <strain evidence="5">AVDCRST_MAG68</strain>
    </source>
</reference>
<sequence length="539" mass="60764">MAIKGNLREASLPDVLQLLAMGQKTGCLSLTDRSNFGYIYFDRGRITYASIVNRRDRLGDLLVKNGLLDAKELFAAIDEQARTPGERLGEILIRRGSITRDQLEHYIRIQIEEAVYFLFTWTQGSFYFEADQRPEPGAFQVSINPENLLLEGARRIDEWSLIEKKIPSLDLVFETDRAKRMDGLELSDDQRKIMPLVDGKRSVQELIEESGMVEFDVGKALFGLIQAGFAHPVGRRSPAEQKEVPQARIDEHRNLGIAFYRTGMYEEATREFRRVAELQPHNLDARFHLALIGLRKGDDRMALRYFKETTEMGGARASVFHGMSLAMERLGRLGDARFAADEAGRLAPQRPQVQLSRSILLLKAGEVHDAAAGFARFRLEFKGPRLPAAYFAFALLAEAAAGRPDAALKLGEEGTALHPHSAPIHLHLGCVHERRGDWEAAEASYRRAVEEDGDLPQVHKALGDAQYRRGAYDEAADAYNRALQLNPALGDDVYFRLGNIHYKRMERADAVTLWRRALELNPQNTVVRTNLELVERVMG</sequence>
<keyword evidence="2 3" id="KW-0802">TPR repeat</keyword>
<dbReference type="SUPFAM" id="SSF160246">
    <property type="entry name" value="EspE N-terminal domain-like"/>
    <property type="match status" value="1"/>
</dbReference>
<dbReference type="InterPro" id="IPR013105">
    <property type="entry name" value="TPR_2"/>
</dbReference>
<dbReference type="Pfam" id="PF07719">
    <property type="entry name" value="TPR_2"/>
    <property type="match status" value="1"/>
</dbReference>
<dbReference type="AlphaFoldDB" id="A0A6J4LWZ2"/>
<evidence type="ECO:0000256" key="2">
    <source>
        <dbReference type="ARBA" id="ARBA00022803"/>
    </source>
</evidence>
<proteinExistence type="predicted"/>
<dbReference type="InterPro" id="IPR037257">
    <property type="entry name" value="T2SS_E_N_sf"/>
</dbReference>
<dbReference type="InterPro" id="IPR019734">
    <property type="entry name" value="TPR_rpt"/>
</dbReference>
<dbReference type="Gene3D" id="1.25.40.10">
    <property type="entry name" value="Tetratricopeptide repeat domain"/>
    <property type="match status" value="2"/>
</dbReference>
<dbReference type="SUPFAM" id="SSF48452">
    <property type="entry name" value="TPR-like"/>
    <property type="match status" value="1"/>
</dbReference>
<organism evidence="5">
    <name type="scientific">uncultured Gemmatimonadota bacterium</name>
    <dbReference type="NCBI Taxonomy" id="203437"/>
    <lineage>
        <taxon>Bacteria</taxon>
        <taxon>Pseudomonadati</taxon>
        <taxon>Gemmatimonadota</taxon>
        <taxon>environmental samples</taxon>
    </lineage>
</organism>
<name>A0A6J4LWZ2_9BACT</name>
<dbReference type="PANTHER" id="PTHR36304:SF4">
    <property type="entry name" value="DUF4388 DOMAIN-CONTAINING PROTEIN"/>
    <property type="match status" value="1"/>
</dbReference>
<protein>
    <recommendedName>
        <fullName evidence="4">PatA-like N-terminal domain-containing protein</fullName>
    </recommendedName>
</protein>
<feature type="repeat" description="TPR" evidence="3">
    <location>
        <begin position="491"/>
        <end position="524"/>
    </location>
</feature>
<dbReference type="PANTHER" id="PTHR36304">
    <property type="entry name" value="DOMAIN GTPASE-ACTIVATING PROTEIN, PUTATIVE-RELATED-RELATED"/>
    <property type="match status" value="1"/>
</dbReference>
<feature type="repeat" description="TPR" evidence="3">
    <location>
        <begin position="422"/>
        <end position="455"/>
    </location>
</feature>
<feature type="domain" description="PatA-like N-terminal" evidence="4">
    <location>
        <begin position="4"/>
        <end position="160"/>
    </location>
</feature>